<reference evidence="2" key="3">
    <citation type="submission" date="2025-08" db="UniProtKB">
        <authorList>
            <consortium name="Ensembl"/>
        </authorList>
    </citation>
    <scope>IDENTIFICATION</scope>
</reference>
<reference evidence="2" key="4">
    <citation type="submission" date="2025-09" db="UniProtKB">
        <authorList>
            <consortium name="Ensembl"/>
        </authorList>
    </citation>
    <scope>IDENTIFICATION</scope>
</reference>
<dbReference type="CDD" id="cd00099">
    <property type="entry name" value="IgV"/>
    <property type="match status" value="1"/>
</dbReference>
<dbReference type="Bgee" id="ENSAMXG00000035882">
    <property type="expression patterns" value="Expressed in mesonephros and 3 other cell types or tissues"/>
</dbReference>
<reference evidence="3" key="1">
    <citation type="submission" date="2013-03" db="EMBL/GenBank/DDBJ databases">
        <authorList>
            <person name="Jeffery W."/>
            <person name="Warren W."/>
            <person name="Wilson R.K."/>
        </authorList>
    </citation>
    <scope>NUCLEOTIDE SEQUENCE</scope>
    <source>
        <strain evidence="3">female</strain>
    </source>
</reference>
<dbReference type="InterPro" id="IPR050150">
    <property type="entry name" value="IgV_Light_Chain"/>
</dbReference>
<evidence type="ECO:0000313" key="2">
    <source>
        <dbReference type="Ensembl" id="ENSAMXP00000037444.1"/>
    </source>
</evidence>
<dbReference type="InterPro" id="IPR013106">
    <property type="entry name" value="Ig_V-set"/>
</dbReference>
<dbReference type="PANTHER" id="PTHR23267">
    <property type="entry name" value="IMMUNOGLOBULIN LIGHT CHAIN"/>
    <property type="match status" value="1"/>
</dbReference>
<dbReference type="InParanoid" id="A0A3B1J7Z4"/>
<dbReference type="SMART" id="SM00409">
    <property type="entry name" value="IG"/>
    <property type="match status" value="1"/>
</dbReference>
<dbReference type="Ensembl" id="ENSAMXT00000052662.1">
    <property type="protein sequence ID" value="ENSAMXP00000037444.1"/>
    <property type="gene ID" value="ENSAMXG00000035882.1"/>
</dbReference>
<dbReference type="AlphaFoldDB" id="A0A3B1J7Z4"/>
<dbReference type="Pfam" id="PF07686">
    <property type="entry name" value="V-set"/>
    <property type="match status" value="1"/>
</dbReference>
<dbReference type="Gene3D" id="2.60.40.10">
    <property type="entry name" value="Immunoglobulins"/>
    <property type="match status" value="1"/>
</dbReference>
<dbReference type="InterPro" id="IPR036179">
    <property type="entry name" value="Ig-like_dom_sf"/>
</dbReference>
<dbReference type="SUPFAM" id="SSF48726">
    <property type="entry name" value="Immunoglobulin"/>
    <property type="match status" value="1"/>
</dbReference>
<evidence type="ECO:0000313" key="3">
    <source>
        <dbReference type="Proteomes" id="UP000018467"/>
    </source>
</evidence>
<dbReference type="PROSITE" id="PS50835">
    <property type="entry name" value="IG_LIKE"/>
    <property type="match status" value="1"/>
</dbReference>
<sequence length="157" mass="17585">DCPILCAFLIFTHVYTLNPQPLVLSVELGKAATLHCSLGDQSSAKVKMWYKQRLEHSPLEVASKLNKDKDPVLSPQFNQSRFKVQKDTTGFALTIENVVKEDEGMYFCGTGEGKTLKFSNSIFLTVTAKSEKLIQQLKCSLIFSRAVCLYICEQSLL</sequence>
<dbReference type="InterPro" id="IPR003599">
    <property type="entry name" value="Ig_sub"/>
</dbReference>
<feature type="domain" description="Ig-like" evidence="1">
    <location>
        <begin position="19"/>
        <end position="108"/>
    </location>
</feature>
<dbReference type="InterPro" id="IPR013783">
    <property type="entry name" value="Ig-like_fold"/>
</dbReference>
<keyword evidence="3" id="KW-1185">Reference proteome</keyword>
<proteinExistence type="predicted"/>
<organism evidence="2 3">
    <name type="scientific">Astyanax mexicanus</name>
    <name type="common">Blind cave fish</name>
    <name type="synonym">Astyanax fasciatus mexicanus</name>
    <dbReference type="NCBI Taxonomy" id="7994"/>
    <lineage>
        <taxon>Eukaryota</taxon>
        <taxon>Metazoa</taxon>
        <taxon>Chordata</taxon>
        <taxon>Craniata</taxon>
        <taxon>Vertebrata</taxon>
        <taxon>Euteleostomi</taxon>
        <taxon>Actinopterygii</taxon>
        <taxon>Neopterygii</taxon>
        <taxon>Teleostei</taxon>
        <taxon>Ostariophysi</taxon>
        <taxon>Characiformes</taxon>
        <taxon>Characoidei</taxon>
        <taxon>Acestrorhamphidae</taxon>
        <taxon>Acestrorhamphinae</taxon>
        <taxon>Astyanax</taxon>
    </lineage>
</organism>
<reference evidence="3" key="2">
    <citation type="journal article" date="2014" name="Nat. Commun.">
        <title>The cavefish genome reveals candidate genes for eye loss.</title>
        <authorList>
            <person name="McGaugh S.E."/>
            <person name="Gross J.B."/>
            <person name="Aken B."/>
            <person name="Blin M."/>
            <person name="Borowsky R."/>
            <person name="Chalopin D."/>
            <person name="Hinaux H."/>
            <person name="Jeffery W.R."/>
            <person name="Keene A."/>
            <person name="Ma L."/>
            <person name="Minx P."/>
            <person name="Murphy D."/>
            <person name="O'Quin K.E."/>
            <person name="Retaux S."/>
            <person name="Rohner N."/>
            <person name="Searle S.M."/>
            <person name="Stahl B.A."/>
            <person name="Tabin C."/>
            <person name="Volff J.N."/>
            <person name="Yoshizawa M."/>
            <person name="Warren W.C."/>
        </authorList>
    </citation>
    <scope>NUCLEOTIDE SEQUENCE [LARGE SCALE GENOMIC DNA]</scope>
    <source>
        <strain evidence="3">female</strain>
    </source>
</reference>
<name>A0A3B1J7Z4_ASTMX</name>
<accession>A0A3B1J7Z4</accession>
<protein>
    <recommendedName>
        <fullName evidence="1">Ig-like domain-containing protein</fullName>
    </recommendedName>
</protein>
<evidence type="ECO:0000259" key="1">
    <source>
        <dbReference type="PROSITE" id="PS50835"/>
    </source>
</evidence>
<dbReference type="GeneTree" id="ENSGT01120000272581"/>
<dbReference type="STRING" id="7994.ENSAMXP00000037444"/>
<dbReference type="InterPro" id="IPR007110">
    <property type="entry name" value="Ig-like_dom"/>
</dbReference>
<dbReference type="Proteomes" id="UP000018467">
    <property type="component" value="Unassembled WGS sequence"/>
</dbReference>